<accession>A0A4S5E9P0</accession>
<sequence>MIPLHVILNNKPTAALIDMASAERLARIDDIEEDLKLVTTALVRIMTDKGDRHSLEDVAGELGLDLDELRDD</sequence>
<dbReference type="AlphaFoldDB" id="A0A4S5E9P0"/>
<name>A0A4S5E9P0_9MICC</name>
<organism evidence="1 2">
    <name type="scientific">Arthrobacter echini</name>
    <dbReference type="NCBI Taxonomy" id="1529066"/>
    <lineage>
        <taxon>Bacteria</taxon>
        <taxon>Bacillati</taxon>
        <taxon>Actinomycetota</taxon>
        <taxon>Actinomycetes</taxon>
        <taxon>Micrococcales</taxon>
        <taxon>Micrococcaceae</taxon>
        <taxon>Arthrobacter</taxon>
    </lineage>
</organism>
<evidence type="ECO:0000313" key="1">
    <source>
        <dbReference type="EMBL" id="THJ68437.1"/>
    </source>
</evidence>
<dbReference type="Proteomes" id="UP000305233">
    <property type="component" value="Unassembled WGS sequence"/>
</dbReference>
<reference evidence="1 2" key="1">
    <citation type="submission" date="2019-04" db="EMBL/GenBank/DDBJ databases">
        <authorList>
            <person name="Liu Q."/>
            <person name="Xin Y.-H."/>
        </authorList>
    </citation>
    <scope>NUCLEOTIDE SEQUENCE [LARGE SCALE GENOMIC DNA]</scope>
    <source>
        <strain evidence="1 2">AM23</strain>
    </source>
</reference>
<dbReference type="RefSeq" id="WP_136452538.1">
    <property type="nucleotide sequence ID" value="NZ_SSWH01000001.1"/>
</dbReference>
<evidence type="ECO:0000313" key="2">
    <source>
        <dbReference type="Proteomes" id="UP000305233"/>
    </source>
</evidence>
<keyword evidence="2" id="KW-1185">Reference proteome</keyword>
<comment type="caution">
    <text evidence="1">The sequence shown here is derived from an EMBL/GenBank/DDBJ whole genome shotgun (WGS) entry which is preliminary data.</text>
</comment>
<dbReference type="OrthoDB" id="5148595at2"/>
<gene>
    <name evidence="1" type="ORF">E8P82_00530</name>
</gene>
<dbReference type="EMBL" id="SSWH01000001">
    <property type="protein sequence ID" value="THJ68437.1"/>
    <property type="molecule type" value="Genomic_DNA"/>
</dbReference>
<proteinExistence type="predicted"/>
<protein>
    <submittedName>
        <fullName evidence="1">Uncharacterized protein</fullName>
    </submittedName>
</protein>